<dbReference type="InterPro" id="IPR018708">
    <property type="entry name" value="DUF2225"/>
</dbReference>
<reference evidence="2 3" key="1">
    <citation type="submission" date="2021-05" db="EMBL/GenBank/DDBJ databases">
        <title>Fusibacter ferrireducens sp. nov., an anaerobic, sulfur- and Fe-reducing bacterium isolated from the mangrove sediment.</title>
        <authorList>
            <person name="Qiu D."/>
        </authorList>
    </citation>
    <scope>NUCLEOTIDE SEQUENCE [LARGE SCALE GENOMIC DNA]</scope>
    <source>
        <strain evidence="2 3">DSM 12116</strain>
    </source>
</reference>
<accession>A0ABS5PMY7</accession>
<dbReference type="PROSITE" id="PS50005">
    <property type="entry name" value="TPR"/>
    <property type="match status" value="1"/>
</dbReference>
<organism evidence="2 3">
    <name type="scientific">Fusibacter paucivorans</name>
    <dbReference type="NCBI Taxonomy" id="76009"/>
    <lineage>
        <taxon>Bacteria</taxon>
        <taxon>Bacillati</taxon>
        <taxon>Bacillota</taxon>
        <taxon>Clostridia</taxon>
        <taxon>Eubacteriales</taxon>
        <taxon>Eubacteriales Family XII. Incertae Sedis</taxon>
        <taxon>Fusibacter</taxon>
    </lineage>
</organism>
<dbReference type="InterPro" id="IPR011990">
    <property type="entry name" value="TPR-like_helical_dom_sf"/>
</dbReference>
<dbReference type="EMBL" id="JAHBCL010000010">
    <property type="protein sequence ID" value="MBS7526406.1"/>
    <property type="molecule type" value="Genomic_DNA"/>
</dbReference>
<keyword evidence="3" id="KW-1185">Reference proteome</keyword>
<sequence length="231" mass="27340">MDTLFDRVYDCQVCDNTFKSKQVRTSAVRPKSRDKDFHAYYEGDNPTHYGVICCPYCGYAQFESDFKSKLPEADKEKIRKFISSRWHYQNFSQSRDLDQVIRLYMIALASYKVLGATYYTFGKIYLRLAWCYREAEDSANEVKYLTMSMEAFCGSYEKESHVENDMRELEITYMLGEINRQLGNYKEAVQWYDKAINHPSAYKNQMIKKYAREQWTEASDAFRNSQDTVNV</sequence>
<evidence type="ECO:0000313" key="2">
    <source>
        <dbReference type="EMBL" id="MBS7526406.1"/>
    </source>
</evidence>
<protein>
    <submittedName>
        <fullName evidence="2">DUF2225 domain-containing protein</fullName>
    </submittedName>
</protein>
<dbReference type="Proteomes" id="UP000746471">
    <property type="component" value="Unassembled WGS sequence"/>
</dbReference>
<feature type="repeat" description="TPR" evidence="1">
    <location>
        <begin position="169"/>
        <end position="202"/>
    </location>
</feature>
<dbReference type="Gene3D" id="1.25.40.10">
    <property type="entry name" value="Tetratricopeptide repeat domain"/>
    <property type="match status" value="1"/>
</dbReference>
<dbReference type="SUPFAM" id="SSF48452">
    <property type="entry name" value="TPR-like"/>
    <property type="match status" value="1"/>
</dbReference>
<comment type="caution">
    <text evidence="2">The sequence shown here is derived from an EMBL/GenBank/DDBJ whole genome shotgun (WGS) entry which is preliminary data.</text>
</comment>
<dbReference type="InterPro" id="IPR019734">
    <property type="entry name" value="TPR_rpt"/>
</dbReference>
<evidence type="ECO:0000256" key="1">
    <source>
        <dbReference type="PROSITE-ProRule" id="PRU00339"/>
    </source>
</evidence>
<evidence type="ECO:0000313" key="3">
    <source>
        <dbReference type="Proteomes" id="UP000746471"/>
    </source>
</evidence>
<dbReference type="Pfam" id="PF09986">
    <property type="entry name" value="DUF2225"/>
    <property type="match status" value="1"/>
</dbReference>
<proteinExistence type="predicted"/>
<dbReference type="RefSeq" id="WP_213236267.1">
    <property type="nucleotide sequence ID" value="NZ_JAHBCL010000010.1"/>
</dbReference>
<name>A0ABS5PMY7_9FIRM</name>
<gene>
    <name evidence="2" type="ORF">KHM83_06930</name>
</gene>
<keyword evidence="1" id="KW-0802">TPR repeat</keyword>